<dbReference type="InterPro" id="IPR032567">
    <property type="entry name" value="RTL1-rel"/>
</dbReference>
<protein>
    <submittedName>
        <fullName evidence="4">Blastopia polyprotein</fullName>
    </submittedName>
</protein>
<keyword evidence="1" id="KW-0479">Metal-binding</keyword>
<dbReference type="SUPFAM" id="SSF57756">
    <property type="entry name" value="Retrovirus zinc finger-like domains"/>
    <property type="match status" value="1"/>
</dbReference>
<feature type="domain" description="CCHC-type" evidence="3">
    <location>
        <begin position="32"/>
        <end position="46"/>
    </location>
</feature>
<reference evidence="4 5" key="1">
    <citation type="submission" date="2015-04" db="EMBL/GenBank/DDBJ databases">
        <title>Lasius niger genome sequencing.</title>
        <authorList>
            <person name="Konorov E.A."/>
            <person name="Nikitin M.A."/>
            <person name="Kirill M.V."/>
            <person name="Chang P."/>
        </authorList>
    </citation>
    <scope>NUCLEOTIDE SEQUENCE [LARGE SCALE GENOMIC DNA]</scope>
    <source>
        <tissue evidence="4">Whole</tissue>
    </source>
</reference>
<dbReference type="InterPro" id="IPR021109">
    <property type="entry name" value="Peptidase_aspartic_dom_sf"/>
</dbReference>
<dbReference type="GO" id="GO:0003676">
    <property type="term" value="F:nucleic acid binding"/>
    <property type="evidence" value="ECO:0007669"/>
    <property type="project" value="InterPro"/>
</dbReference>
<dbReference type="PANTHER" id="PTHR15503:SF22">
    <property type="entry name" value="TRANSPOSON TY3-I GAG POLYPROTEIN"/>
    <property type="match status" value="1"/>
</dbReference>
<dbReference type="EMBL" id="LBMM01024012">
    <property type="protein sequence ID" value="KMQ82635.1"/>
    <property type="molecule type" value="Genomic_DNA"/>
</dbReference>
<dbReference type="AlphaFoldDB" id="A0A0J7MPY9"/>
<dbReference type="Gene3D" id="3.10.10.10">
    <property type="entry name" value="HIV Type 1 Reverse Transcriptase, subunit A, domain 1"/>
    <property type="match status" value="1"/>
</dbReference>
<name>A0A0J7MPY9_LASNI</name>
<dbReference type="Pfam" id="PF00098">
    <property type="entry name" value="zf-CCHC"/>
    <property type="match status" value="1"/>
</dbReference>
<sequence length="378" mass="42892">MRIIAQGTTETERKPTQGHQQAKDRPTKDGTCKNCGKKGHSHKDCRGEPSCFYCKEKGHRRFDCPVLKKKEAKATPKLTGSTTVAATSESDEHQDSSTVAAVQEGSMQLVVDSPMVQVSVPEKELILMALLDTGSPVSFMKARIFDKFIKTNNIVLRKTDRILRNLSDQKLDVLGIISVKINFKVIEGKEFPVELHILKNDTFQGDIILGRKFFNENNLTLVYSPAKENAEEKVNLFTVLPLCVDEEQTNDLEQICKNNKVDFDTETKLKLEKLILEVNSQKVLPVDDDYKVEVNIKDPSVFAYAPRRFAMEERKQIRAITDDLLQRGIIRVSVSPYCARVVPVRKKDGRLRLCVDLRPLNSRVVKQKYPFPIVEECL</sequence>
<evidence type="ECO:0000313" key="5">
    <source>
        <dbReference type="Proteomes" id="UP000036403"/>
    </source>
</evidence>
<dbReference type="PROSITE" id="PS50158">
    <property type="entry name" value="ZF_CCHC"/>
    <property type="match status" value="2"/>
</dbReference>
<dbReference type="Proteomes" id="UP000036403">
    <property type="component" value="Unassembled WGS sequence"/>
</dbReference>
<dbReference type="SUPFAM" id="SSF56672">
    <property type="entry name" value="DNA/RNA polymerases"/>
    <property type="match status" value="1"/>
</dbReference>
<feature type="region of interest" description="Disordered" evidence="2">
    <location>
        <begin position="75"/>
        <end position="95"/>
    </location>
</feature>
<keyword evidence="5" id="KW-1185">Reference proteome</keyword>
<dbReference type="GO" id="GO:0071897">
    <property type="term" value="P:DNA biosynthetic process"/>
    <property type="evidence" value="ECO:0007669"/>
    <property type="project" value="UniProtKB-ARBA"/>
</dbReference>
<evidence type="ECO:0000256" key="2">
    <source>
        <dbReference type="SAM" id="MobiDB-lite"/>
    </source>
</evidence>
<dbReference type="InterPro" id="IPR036875">
    <property type="entry name" value="Znf_CCHC_sf"/>
</dbReference>
<feature type="domain" description="CCHC-type" evidence="3">
    <location>
        <begin position="51"/>
        <end position="65"/>
    </location>
</feature>
<feature type="region of interest" description="Disordered" evidence="2">
    <location>
        <begin position="1"/>
        <end position="46"/>
    </location>
</feature>
<dbReference type="PANTHER" id="PTHR15503">
    <property type="entry name" value="LDOC1 RELATED"/>
    <property type="match status" value="1"/>
</dbReference>
<evidence type="ECO:0000313" key="4">
    <source>
        <dbReference type="EMBL" id="KMQ82635.1"/>
    </source>
</evidence>
<comment type="caution">
    <text evidence="4">The sequence shown here is derived from an EMBL/GenBank/DDBJ whole genome shotgun (WGS) entry which is preliminary data.</text>
</comment>
<dbReference type="Gene3D" id="2.40.70.10">
    <property type="entry name" value="Acid Proteases"/>
    <property type="match status" value="1"/>
</dbReference>
<proteinExistence type="predicted"/>
<dbReference type="CDD" id="cd00303">
    <property type="entry name" value="retropepsin_like"/>
    <property type="match status" value="1"/>
</dbReference>
<organism evidence="4 5">
    <name type="scientific">Lasius niger</name>
    <name type="common">Black garden ant</name>
    <dbReference type="NCBI Taxonomy" id="67767"/>
    <lineage>
        <taxon>Eukaryota</taxon>
        <taxon>Metazoa</taxon>
        <taxon>Ecdysozoa</taxon>
        <taxon>Arthropoda</taxon>
        <taxon>Hexapoda</taxon>
        <taxon>Insecta</taxon>
        <taxon>Pterygota</taxon>
        <taxon>Neoptera</taxon>
        <taxon>Endopterygota</taxon>
        <taxon>Hymenoptera</taxon>
        <taxon>Apocrita</taxon>
        <taxon>Aculeata</taxon>
        <taxon>Formicoidea</taxon>
        <taxon>Formicidae</taxon>
        <taxon>Formicinae</taxon>
        <taxon>Lasius</taxon>
        <taxon>Lasius</taxon>
    </lineage>
</organism>
<evidence type="ECO:0000259" key="3">
    <source>
        <dbReference type="PROSITE" id="PS50158"/>
    </source>
</evidence>
<feature type="compositionally biased region" description="Polar residues" evidence="2">
    <location>
        <begin position="78"/>
        <end position="88"/>
    </location>
</feature>
<dbReference type="InterPro" id="IPR001878">
    <property type="entry name" value="Znf_CCHC"/>
</dbReference>
<dbReference type="PaxDb" id="67767-A0A0J7MPY9"/>
<keyword evidence="1" id="KW-0862">Zinc</keyword>
<feature type="non-terminal residue" evidence="4">
    <location>
        <position position="378"/>
    </location>
</feature>
<dbReference type="SMART" id="SM00343">
    <property type="entry name" value="ZnF_C2HC"/>
    <property type="match status" value="2"/>
</dbReference>
<dbReference type="Gene3D" id="4.10.60.10">
    <property type="entry name" value="Zinc finger, CCHC-type"/>
    <property type="match status" value="1"/>
</dbReference>
<dbReference type="GO" id="GO:0008270">
    <property type="term" value="F:zinc ion binding"/>
    <property type="evidence" value="ECO:0007669"/>
    <property type="project" value="UniProtKB-KW"/>
</dbReference>
<evidence type="ECO:0000256" key="1">
    <source>
        <dbReference type="PROSITE-ProRule" id="PRU00047"/>
    </source>
</evidence>
<dbReference type="OrthoDB" id="8060624at2759"/>
<dbReference type="InterPro" id="IPR043502">
    <property type="entry name" value="DNA/RNA_pol_sf"/>
</dbReference>
<gene>
    <name evidence="4" type="ORF">RF55_22301</name>
</gene>
<accession>A0A0J7MPY9</accession>
<dbReference type="STRING" id="67767.A0A0J7MPY9"/>
<keyword evidence="1" id="KW-0863">Zinc-finger</keyword>
<feature type="compositionally biased region" description="Basic and acidic residues" evidence="2">
    <location>
        <begin position="10"/>
        <end position="31"/>
    </location>
</feature>